<evidence type="ECO:0000313" key="2">
    <source>
        <dbReference type="Proteomes" id="UP000559027"/>
    </source>
</evidence>
<dbReference type="InterPro" id="IPR023214">
    <property type="entry name" value="HAD_sf"/>
</dbReference>
<dbReference type="AlphaFoldDB" id="A0A8H5CXA2"/>
<dbReference type="SFLD" id="SFLDS00003">
    <property type="entry name" value="Haloacid_Dehalogenase"/>
    <property type="match status" value="1"/>
</dbReference>
<dbReference type="InterPro" id="IPR035679">
    <property type="entry name" value="MDP-1_euk"/>
</dbReference>
<dbReference type="PANTHER" id="PTHR17901:SF14">
    <property type="entry name" value="MAGNESIUM-DEPENDENT PHOSPHATASE 1"/>
    <property type="match status" value="1"/>
</dbReference>
<dbReference type="CDD" id="cd07501">
    <property type="entry name" value="HAD_MDP-1_like"/>
    <property type="match status" value="1"/>
</dbReference>
<comment type="caution">
    <text evidence="1">The sequence shown here is derived from an EMBL/GenBank/DDBJ whole genome shotgun (WGS) entry which is preliminary data.</text>
</comment>
<dbReference type="PANTHER" id="PTHR17901">
    <property type="entry name" value="MAGNESIUM-DEPENDENT PHOSPHATASE 1 MDP1"/>
    <property type="match status" value="1"/>
</dbReference>
<organism evidence="1 2">
    <name type="scientific">Leucocoprinus leucothites</name>
    <dbReference type="NCBI Taxonomy" id="201217"/>
    <lineage>
        <taxon>Eukaryota</taxon>
        <taxon>Fungi</taxon>
        <taxon>Dikarya</taxon>
        <taxon>Basidiomycota</taxon>
        <taxon>Agaricomycotina</taxon>
        <taxon>Agaricomycetes</taxon>
        <taxon>Agaricomycetidae</taxon>
        <taxon>Agaricales</taxon>
        <taxon>Agaricineae</taxon>
        <taxon>Agaricaceae</taxon>
        <taxon>Leucocoprinus</taxon>
    </lineage>
</organism>
<dbReference type="InterPro" id="IPR010033">
    <property type="entry name" value="HAD_SF_ppase_IIIC"/>
</dbReference>
<dbReference type="NCBIfam" id="TIGR01685">
    <property type="entry name" value="MDP-1"/>
    <property type="match status" value="1"/>
</dbReference>
<dbReference type="Proteomes" id="UP000559027">
    <property type="component" value="Unassembled WGS sequence"/>
</dbReference>
<dbReference type="OrthoDB" id="2865258at2759"/>
<keyword evidence="2" id="KW-1185">Reference proteome</keyword>
<sequence length="211" mass="23656">MTSSSSSDSRYPKLVAFDLDYTLWDLWIDTHVRGPLHRNGSKVNEVLDRNNDSISFYKDVPSILHELRSAGVCIAACSRTSAPDLAYQALRLLLIPPPPSSSNLKANGKASSKSKEEVTPAIEFFNQLEIYPGSKLTHFRKVHQKTGIPYSEMLFFDDEHRNKEVESLGVTFQLVSSSGTTNKLFEKGLALWRKRHPAEVEDAEDGGENEE</sequence>
<reference evidence="1 2" key="1">
    <citation type="journal article" date="2020" name="ISME J.">
        <title>Uncovering the hidden diversity of litter-decomposition mechanisms in mushroom-forming fungi.</title>
        <authorList>
            <person name="Floudas D."/>
            <person name="Bentzer J."/>
            <person name="Ahren D."/>
            <person name="Johansson T."/>
            <person name="Persson P."/>
            <person name="Tunlid A."/>
        </authorList>
    </citation>
    <scope>NUCLEOTIDE SEQUENCE [LARGE SCALE GENOMIC DNA]</scope>
    <source>
        <strain evidence="1 2">CBS 146.42</strain>
    </source>
</reference>
<proteinExistence type="predicted"/>
<dbReference type="SFLD" id="SFLDG01131">
    <property type="entry name" value="C1.5.2:_MDP_Like"/>
    <property type="match status" value="1"/>
</dbReference>
<dbReference type="SUPFAM" id="SSF56784">
    <property type="entry name" value="HAD-like"/>
    <property type="match status" value="1"/>
</dbReference>
<dbReference type="InterPro" id="IPR036412">
    <property type="entry name" value="HAD-like_sf"/>
</dbReference>
<dbReference type="SFLD" id="SFLDG01129">
    <property type="entry name" value="C1.5:_HAD__Beta-PGM__Phosphata"/>
    <property type="match status" value="1"/>
</dbReference>
<dbReference type="EMBL" id="JAACJO010000020">
    <property type="protein sequence ID" value="KAF5348307.1"/>
    <property type="molecule type" value="Genomic_DNA"/>
</dbReference>
<accession>A0A8H5CXA2</accession>
<protein>
    <recommendedName>
        <fullName evidence="3">Magnesium-dependent phosphatase-1</fullName>
    </recommendedName>
</protein>
<dbReference type="Pfam" id="PF12689">
    <property type="entry name" value="Acid_PPase"/>
    <property type="match status" value="1"/>
</dbReference>
<name>A0A8H5CXA2_9AGAR</name>
<evidence type="ECO:0000313" key="1">
    <source>
        <dbReference type="EMBL" id="KAF5348307.1"/>
    </source>
</evidence>
<evidence type="ECO:0008006" key="3">
    <source>
        <dbReference type="Google" id="ProtNLM"/>
    </source>
</evidence>
<dbReference type="InterPro" id="IPR010036">
    <property type="entry name" value="MDP_1_eu_arc"/>
</dbReference>
<dbReference type="Gene3D" id="3.40.50.1000">
    <property type="entry name" value="HAD superfamily/HAD-like"/>
    <property type="match status" value="1"/>
</dbReference>
<dbReference type="GO" id="GO:0003993">
    <property type="term" value="F:acid phosphatase activity"/>
    <property type="evidence" value="ECO:0007669"/>
    <property type="project" value="TreeGrafter"/>
</dbReference>
<gene>
    <name evidence="1" type="ORF">D9756_010538</name>
</gene>
<dbReference type="NCBIfam" id="TIGR01681">
    <property type="entry name" value="HAD-SF-IIIC"/>
    <property type="match status" value="1"/>
</dbReference>